<evidence type="ECO:0008006" key="5">
    <source>
        <dbReference type="Google" id="ProtNLM"/>
    </source>
</evidence>
<sequence length="315" mass="35363">MLFHQPLSPLAIDAEDGHLYIRHGQSTDNVVSYAIFLPTWDASELGEEKGLGRMERRSFIESRREGAGSSSYQSFHLRTNGRGQQAAALGSWFSEKGLAFTAVLSSPLTRAVTTAEGILEHQPEPKPPHIKSILLKEQNFGIAEGKPWMARKDPNLSLEDHFTRGSFPSPTRRSDRFPGGESKEDLAARAEQAIDDLLLPYVLDVEGEYQRPLHIAIVSHGLFIREIVDALYRRERGRERVLENYRGLANTGWTRVVVGLKEPQNHAYSPDLSVRITIINEREHLENLVRQKGGIASVAHDPRQQDIRGFFAGKP</sequence>
<dbReference type="EMBL" id="JAACJN010000038">
    <property type="protein sequence ID" value="KAF5385650.1"/>
    <property type="molecule type" value="Genomic_DNA"/>
</dbReference>
<dbReference type="GO" id="GO:0043456">
    <property type="term" value="P:regulation of pentose-phosphate shunt"/>
    <property type="evidence" value="ECO:0007669"/>
    <property type="project" value="TreeGrafter"/>
</dbReference>
<dbReference type="GO" id="GO:0004331">
    <property type="term" value="F:fructose-2,6-bisphosphate 2-phosphatase activity"/>
    <property type="evidence" value="ECO:0007669"/>
    <property type="project" value="TreeGrafter"/>
</dbReference>
<dbReference type="CDD" id="cd07067">
    <property type="entry name" value="HP_PGM_like"/>
    <property type="match status" value="1"/>
</dbReference>
<dbReference type="GO" id="GO:0005829">
    <property type="term" value="C:cytosol"/>
    <property type="evidence" value="ECO:0007669"/>
    <property type="project" value="TreeGrafter"/>
</dbReference>
<evidence type="ECO:0000256" key="1">
    <source>
        <dbReference type="ARBA" id="ARBA00022801"/>
    </source>
</evidence>
<name>A0A8H5HMB8_9AGAR</name>
<proteinExistence type="predicted"/>
<accession>A0A8H5HMB8</accession>
<dbReference type="PANTHER" id="PTHR46517:SF1">
    <property type="entry name" value="FRUCTOSE-2,6-BISPHOSPHATASE TIGAR"/>
    <property type="match status" value="1"/>
</dbReference>
<gene>
    <name evidence="3" type="ORF">D9757_005487</name>
</gene>
<dbReference type="PANTHER" id="PTHR46517">
    <property type="entry name" value="FRUCTOSE-2,6-BISPHOSPHATASE TIGAR"/>
    <property type="match status" value="1"/>
</dbReference>
<protein>
    <recommendedName>
        <fullName evidence="5">Phosphoglycerate mutase-like protein</fullName>
    </recommendedName>
</protein>
<evidence type="ECO:0000313" key="3">
    <source>
        <dbReference type="EMBL" id="KAF5385650.1"/>
    </source>
</evidence>
<dbReference type="Pfam" id="PF00300">
    <property type="entry name" value="His_Phos_1"/>
    <property type="match status" value="1"/>
</dbReference>
<dbReference type="Gene3D" id="3.40.50.1240">
    <property type="entry name" value="Phosphoglycerate mutase-like"/>
    <property type="match status" value="1"/>
</dbReference>
<reference evidence="3 4" key="1">
    <citation type="journal article" date="2020" name="ISME J.">
        <title>Uncovering the hidden diversity of litter-decomposition mechanisms in mushroom-forming fungi.</title>
        <authorList>
            <person name="Floudas D."/>
            <person name="Bentzer J."/>
            <person name="Ahren D."/>
            <person name="Johansson T."/>
            <person name="Persson P."/>
            <person name="Tunlid A."/>
        </authorList>
    </citation>
    <scope>NUCLEOTIDE SEQUENCE [LARGE SCALE GENOMIC DNA]</scope>
    <source>
        <strain evidence="3 4">CBS 406.79</strain>
    </source>
</reference>
<feature type="region of interest" description="Disordered" evidence="2">
    <location>
        <begin position="163"/>
        <end position="182"/>
    </location>
</feature>
<organism evidence="3 4">
    <name type="scientific">Collybiopsis confluens</name>
    <dbReference type="NCBI Taxonomy" id="2823264"/>
    <lineage>
        <taxon>Eukaryota</taxon>
        <taxon>Fungi</taxon>
        <taxon>Dikarya</taxon>
        <taxon>Basidiomycota</taxon>
        <taxon>Agaricomycotina</taxon>
        <taxon>Agaricomycetes</taxon>
        <taxon>Agaricomycetidae</taxon>
        <taxon>Agaricales</taxon>
        <taxon>Marasmiineae</taxon>
        <taxon>Omphalotaceae</taxon>
        <taxon>Collybiopsis</taxon>
    </lineage>
</organism>
<dbReference type="AlphaFoldDB" id="A0A8H5HMB8"/>
<keyword evidence="4" id="KW-1185">Reference proteome</keyword>
<keyword evidence="1" id="KW-0378">Hydrolase</keyword>
<dbReference type="OrthoDB" id="354304at2759"/>
<dbReference type="InterPro" id="IPR013078">
    <property type="entry name" value="His_Pase_superF_clade-1"/>
</dbReference>
<evidence type="ECO:0000313" key="4">
    <source>
        <dbReference type="Proteomes" id="UP000518752"/>
    </source>
</evidence>
<dbReference type="GO" id="GO:0045820">
    <property type="term" value="P:negative regulation of glycolytic process"/>
    <property type="evidence" value="ECO:0007669"/>
    <property type="project" value="TreeGrafter"/>
</dbReference>
<feature type="compositionally biased region" description="Basic and acidic residues" evidence="2">
    <location>
        <begin position="172"/>
        <end position="182"/>
    </location>
</feature>
<dbReference type="SMART" id="SM00855">
    <property type="entry name" value="PGAM"/>
    <property type="match status" value="1"/>
</dbReference>
<evidence type="ECO:0000256" key="2">
    <source>
        <dbReference type="SAM" id="MobiDB-lite"/>
    </source>
</evidence>
<dbReference type="InterPro" id="IPR029033">
    <property type="entry name" value="His_PPase_superfam"/>
</dbReference>
<dbReference type="InterPro" id="IPR051695">
    <property type="entry name" value="Phosphoglycerate_Mutase"/>
</dbReference>
<comment type="caution">
    <text evidence="3">The sequence shown here is derived from an EMBL/GenBank/DDBJ whole genome shotgun (WGS) entry which is preliminary data.</text>
</comment>
<dbReference type="Proteomes" id="UP000518752">
    <property type="component" value="Unassembled WGS sequence"/>
</dbReference>
<dbReference type="SUPFAM" id="SSF53254">
    <property type="entry name" value="Phosphoglycerate mutase-like"/>
    <property type="match status" value="1"/>
</dbReference>